<evidence type="ECO:0000313" key="2">
    <source>
        <dbReference type="Proteomes" id="UP000294498"/>
    </source>
</evidence>
<dbReference type="Proteomes" id="UP000294498">
    <property type="component" value="Unassembled WGS sequence"/>
</dbReference>
<organism evidence="1 2">
    <name type="scientific">Dinghuibacter silviterrae</name>
    <dbReference type="NCBI Taxonomy" id="1539049"/>
    <lineage>
        <taxon>Bacteria</taxon>
        <taxon>Pseudomonadati</taxon>
        <taxon>Bacteroidota</taxon>
        <taxon>Chitinophagia</taxon>
        <taxon>Chitinophagales</taxon>
        <taxon>Chitinophagaceae</taxon>
        <taxon>Dinghuibacter</taxon>
    </lineage>
</organism>
<dbReference type="RefSeq" id="WP_133992231.1">
    <property type="nucleotide sequence ID" value="NZ_SODV01000001.1"/>
</dbReference>
<keyword evidence="2" id="KW-1185">Reference proteome</keyword>
<sequence>MGRKLPVVEVAGICFYIDVMREELRQVDNSKNTISFNFFRQEGDGYVFLYDVGARRARQRNEEFDGAVVCWAMLPALMELDPQGLADKYDIPIEELCPDKSFYPPQRVTARLIPFETEI</sequence>
<comment type="caution">
    <text evidence="1">The sequence shown here is derived from an EMBL/GenBank/DDBJ whole genome shotgun (WGS) entry which is preliminary data.</text>
</comment>
<name>A0A4R8DQS2_9BACT</name>
<protein>
    <submittedName>
        <fullName evidence="1">Uncharacterized protein</fullName>
    </submittedName>
</protein>
<dbReference type="OrthoDB" id="771660at2"/>
<accession>A0A4R8DQS2</accession>
<dbReference type="EMBL" id="SODV01000001">
    <property type="protein sequence ID" value="TDX00502.1"/>
    <property type="molecule type" value="Genomic_DNA"/>
</dbReference>
<dbReference type="AlphaFoldDB" id="A0A4R8DQS2"/>
<evidence type="ECO:0000313" key="1">
    <source>
        <dbReference type="EMBL" id="TDX00502.1"/>
    </source>
</evidence>
<proteinExistence type="predicted"/>
<reference evidence="1 2" key="1">
    <citation type="submission" date="2019-03" db="EMBL/GenBank/DDBJ databases">
        <title>Genomic Encyclopedia of Type Strains, Phase IV (KMG-IV): sequencing the most valuable type-strain genomes for metagenomic binning, comparative biology and taxonomic classification.</title>
        <authorList>
            <person name="Goeker M."/>
        </authorList>
    </citation>
    <scope>NUCLEOTIDE SEQUENCE [LARGE SCALE GENOMIC DNA]</scope>
    <source>
        <strain evidence="1 2">DSM 100059</strain>
    </source>
</reference>
<gene>
    <name evidence="1" type="ORF">EDB95_1527</name>
</gene>